<dbReference type="EMBL" id="QWFX01000013">
    <property type="protein sequence ID" value="RIJ27969.1"/>
    <property type="molecule type" value="Genomic_DNA"/>
</dbReference>
<dbReference type="PANTHER" id="PTHR30480">
    <property type="entry name" value="BETA-HEXOSAMINIDASE-RELATED"/>
    <property type="match status" value="1"/>
</dbReference>
<protein>
    <recommendedName>
        <fullName evidence="3">beta-N-acetylhexosaminidase</fullName>
        <ecNumber evidence="3">3.2.1.52</ecNumber>
    </recommendedName>
</protein>
<dbReference type="AlphaFoldDB" id="A0A399REI6"/>
<dbReference type="Pfam" id="PF00933">
    <property type="entry name" value="Glyco_hydro_3"/>
    <property type="match status" value="1"/>
</dbReference>
<evidence type="ECO:0000256" key="1">
    <source>
        <dbReference type="ARBA" id="ARBA00001231"/>
    </source>
</evidence>
<dbReference type="OrthoDB" id="9786661at2"/>
<dbReference type="PROSITE" id="PS00775">
    <property type="entry name" value="GLYCOSYL_HYDROL_F3"/>
    <property type="match status" value="1"/>
</dbReference>
<dbReference type="InterPro" id="IPR050226">
    <property type="entry name" value="NagZ_Beta-hexosaminidase"/>
</dbReference>
<dbReference type="GO" id="GO:0004563">
    <property type="term" value="F:beta-N-acetylhexosaminidase activity"/>
    <property type="evidence" value="ECO:0007669"/>
    <property type="project" value="UniProtKB-EC"/>
</dbReference>
<reference evidence="7 8" key="1">
    <citation type="submission" date="2018-08" db="EMBL/GenBank/DDBJ databases">
        <title>Henriciella mobilis sp. nov., isolated from seawater.</title>
        <authorList>
            <person name="Cheng H."/>
            <person name="Wu Y.-H."/>
            <person name="Xu X.-W."/>
            <person name="Guo L.-L."/>
        </authorList>
    </citation>
    <scope>NUCLEOTIDE SEQUENCE [LARGE SCALE GENOMIC DNA]</scope>
    <source>
        <strain evidence="7 8">JN25</strain>
    </source>
</reference>
<evidence type="ECO:0000256" key="2">
    <source>
        <dbReference type="ARBA" id="ARBA00005336"/>
    </source>
</evidence>
<name>A0A399REI6_9PROT</name>
<comment type="catalytic activity">
    <reaction evidence="1">
        <text>Hydrolysis of terminal non-reducing N-acetyl-D-hexosamine residues in N-acetyl-beta-D-hexosaminides.</text>
        <dbReference type="EC" id="3.2.1.52"/>
    </reaction>
</comment>
<dbReference type="InterPro" id="IPR017853">
    <property type="entry name" value="GH"/>
</dbReference>
<keyword evidence="5 7" id="KW-0326">Glycosidase</keyword>
<evidence type="ECO:0000256" key="3">
    <source>
        <dbReference type="ARBA" id="ARBA00012663"/>
    </source>
</evidence>
<dbReference type="InterPro" id="IPR001764">
    <property type="entry name" value="Glyco_hydro_3_N"/>
</dbReference>
<dbReference type="PANTHER" id="PTHR30480:SF13">
    <property type="entry name" value="BETA-HEXOSAMINIDASE"/>
    <property type="match status" value="1"/>
</dbReference>
<feature type="domain" description="Glycoside hydrolase family 3 N-terminal" evidence="6">
    <location>
        <begin position="17"/>
        <end position="295"/>
    </location>
</feature>
<accession>A0A399REI6</accession>
<dbReference type="InterPro" id="IPR036962">
    <property type="entry name" value="Glyco_hydro_3_N_sf"/>
</dbReference>
<dbReference type="InterPro" id="IPR019800">
    <property type="entry name" value="Glyco_hydro_3_AS"/>
</dbReference>
<dbReference type="RefSeq" id="WP_119376505.1">
    <property type="nucleotide sequence ID" value="NZ_QWFX01000013.1"/>
</dbReference>
<sequence>MTNKACILSVAGPNLLRDEAALFAEHKPWGVILMGRSCISKMQVSQLVEDIWNAVGREILIFIDQEGGRVARLKAPEWPLFPKGIVYGDLYDADPDKGLEAVWLGHRLIAHELAAMGIHADCAPVCDLPQPGAHDVIGDRAFGTDPDKVGALAKAALKGLEDGGVAGVIKHIPGHGRSMADSHLELPRVTAGSNELASDFAAFIHVKDAPMAMTAHIAYDHFDAGKAATVSHKMIQEVIRGRIGFDGLLMTDDLGMKALGGSLTDRASASIEAGCDVLLHCSGFLKEADAILAEMTEVAEAAPVLEGKALERAKNAEAASMRASAFDAEAGWEQFKALIPDIGVTHA</sequence>
<dbReference type="SUPFAM" id="SSF51445">
    <property type="entry name" value="(Trans)glycosidases"/>
    <property type="match status" value="1"/>
</dbReference>
<dbReference type="GO" id="GO:0009254">
    <property type="term" value="P:peptidoglycan turnover"/>
    <property type="evidence" value="ECO:0007669"/>
    <property type="project" value="TreeGrafter"/>
</dbReference>
<keyword evidence="8" id="KW-1185">Reference proteome</keyword>
<keyword evidence="4 7" id="KW-0378">Hydrolase</keyword>
<evidence type="ECO:0000256" key="5">
    <source>
        <dbReference type="ARBA" id="ARBA00023295"/>
    </source>
</evidence>
<dbReference type="GO" id="GO:0005975">
    <property type="term" value="P:carbohydrate metabolic process"/>
    <property type="evidence" value="ECO:0007669"/>
    <property type="project" value="InterPro"/>
</dbReference>
<organism evidence="7 8">
    <name type="scientific">Henriciella mobilis</name>
    <dbReference type="NCBI Taxonomy" id="2305467"/>
    <lineage>
        <taxon>Bacteria</taxon>
        <taxon>Pseudomonadati</taxon>
        <taxon>Pseudomonadota</taxon>
        <taxon>Alphaproteobacteria</taxon>
        <taxon>Hyphomonadales</taxon>
        <taxon>Hyphomonadaceae</taxon>
        <taxon>Henriciella</taxon>
    </lineage>
</organism>
<evidence type="ECO:0000313" key="8">
    <source>
        <dbReference type="Proteomes" id="UP000266385"/>
    </source>
</evidence>
<proteinExistence type="inferred from homology"/>
<dbReference type="EC" id="3.2.1.52" evidence="3"/>
<dbReference type="Gene3D" id="3.20.20.300">
    <property type="entry name" value="Glycoside hydrolase, family 3, N-terminal domain"/>
    <property type="match status" value="1"/>
</dbReference>
<evidence type="ECO:0000256" key="4">
    <source>
        <dbReference type="ARBA" id="ARBA00022801"/>
    </source>
</evidence>
<gene>
    <name evidence="7" type="ORF">D1223_11130</name>
</gene>
<dbReference type="Proteomes" id="UP000266385">
    <property type="component" value="Unassembled WGS sequence"/>
</dbReference>
<evidence type="ECO:0000313" key="7">
    <source>
        <dbReference type="EMBL" id="RIJ27969.1"/>
    </source>
</evidence>
<evidence type="ECO:0000259" key="6">
    <source>
        <dbReference type="Pfam" id="PF00933"/>
    </source>
</evidence>
<comment type="caution">
    <text evidence="7">The sequence shown here is derived from an EMBL/GenBank/DDBJ whole genome shotgun (WGS) entry which is preliminary data.</text>
</comment>
<comment type="similarity">
    <text evidence="2">Belongs to the glycosyl hydrolase 3 family.</text>
</comment>
<dbReference type="NCBIfam" id="NF003740">
    <property type="entry name" value="PRK05337.1"/>
    <property type="match status" value="1"/>
</dbReference>